<gene>
    <name evidence="5" type="ORF">O4U47_07510</name>
</gene>
<keyword evidence="2" id="KW-1133">Transmembrane helix</keyword>
<feature type="transmembrane region" description="Helical" evidence="2">
    <location>
        <begin position="373"/>
        <end position="398"/>
    </location>
</feature>
<organism evidence="5 6">
    <name type="scientific">Nocardiopsis suaedae</name>
    <dbReference type="NCBI Taxonomy" id="3018444"/>
    <lineage>
        <taxon>Bacteria</taxon>
        <taxon>Bacillati</taxon>
        <taxon>Actinomycetota</taxon>
        <taxon>Actinomycetes</taxon>
        <taxon>Streptosporangiales</taxon>
        <taxon>Nocardiopsidaceae</taxon>
        <taxon>Nocardiopsis</taxon>
    </lineage>
</organism>
<dbReference type="NCBIfam" id="TIGR03934">
    <property type="entry name" value="TQXA_dom"/>
    <property type="match status" value="1"/>
</dbReference>
<keyword evidence="3" id="KW-0732">Signal</keyword>
<dbReference type="RefSeq" id="WP_270676893.1">
    <property type="nucleotide sequence ID" value="NZ_JAQFWP010000010.1"/>
</dbReference>
<accession>A0ABT4TI64</accession>
<feature type="signal peptide" evidence="3">
    <location>
        <begin position="1"/>
        <end position="34"/>
    </location>
</feature>
<dbReference type="Gene3D" id="1.10.150.480">
    <property type="match status" value="1"/>
</dbReference>
<evidence type="ECO:0000313" key="6">
    <source>
        <dbReference type="Proteomes" id="UP001165685"/>
    </source>
</evidence>
<sequence>MPRTPTAAPARPAAAAAALLGAAALACSGAPAAAASPDGPARVERAVTEGAQVHLESGDSVATALYSLRIDDSASVPAYGADLDGEVDHSAAYVESGFEALEAPEDAAGPVAWVVAHSYPSVGLEDLDAPGAGGLNESQAIAATQAAVWHFTDGAELAGPGGSGGNDPRVERFYRHLVSEAERAPDAPAAPTLALAPDRISGADPAAPLGPLRVSTTGTGPVRVAVNGAPGARLADADGETVSEVADGEEFYLHVPADPGAGVATVHARAGTAALSPGRAFSGRDGVATLPVVAADEALTGASAEVKADWSAPAPEGAPGAAPMPQASSHVPARERPEAPSSPAPPPSPAPAAPEGGAADTEASGGLALTGTWLGGLLAIGGGLAAAGAAALVAARLLKRRR</sequence>
<name>A0ABT4TI64_9ACTN</name>
<reference evidence="5" key="1">
    <citation type="submission" date="2023-01" db="EMBL/GenBank/DDBJ databases">
        <title>Draft genome sequence of Nocardiopsis sp. LSu2-4 isolated from halophytes.</title>
        <authorList>
            <person name="Duangmal K."/>
            <person name="Chantavorakit T."/>
        </authorList>
    </citation>
    <scope>NUCLEOTIDE SEQUENCE</scope>
    <source>
        <strain evidence="5">LSu2-4</strain>
    </source>
</reference>
<comment type="caution">
    <text evidence="5">The sequence shown here is derived from an EMBL/GenBank/DDBJ whole genome shotgun (WGS) entry which is preliminary data.</text>
</comment>
<dbReference type="PROSITE" id="PS51257">
    <property type="entry name" value="PROKAR_LIPOPROTEIN"/>
    <property type="match status" value="1"/>
</dbReference>
<evidence type="ECO:0000259" key="4">
    <source>
        <dbReference type="Pfam" id="PF08341"/>
    </source>
</evidence>
<keyword evidence="2" id="KW-0812">Transmembrane</keyword>
<feature type="chain" id="PRO_5046666038" evidence="3">
    <location>
        <begin position="35"/>
        <end position="402"/>
    </location>
</feature>
<dbReference type="Pfam" id="PF08341">
    <property type="entry name" value="TED"/>
    <property type="match status" value="1"/>
</dbReference>
<evidence type="ECO:0000256" key="1">
    <source>
        <dbReference type="SAM" id="MobiDB-lite"/>
    </source>
</evidence>
<feature type="region of interest" description="Disordered" evidence="1">
    <location>
        <begin position="311"/>
        <end position="364"/>
    </location>
</feature>
<feature type="domain" description="Thioester" evidence="4">
    <location>
        <begin position="100"/>
        <end position="182"/>
    </location>
</feature>
<feature type="compositionally biased region" description="Pro residues" evidence="1">
    <location>
        <begin position="340"/>
        <end position="352"/>
    </location>
</feature>
<keyword evidence="6" id="KW-1185">Reference proteome</keyword>
<protein>
    <submittedName>
        <fullName evidence="5">Thioester domain-containing protein</fullName>
    </submittedName>
</protein>
<feature type="compositionally biased region" description="Low complexity" evidence="1">
    <location>
        <begin position="353"/>
        <end position="364"/>
    </location>
</feature>
<feature type="compositionally biased region" description="Low complexity" evidence="1">
    <location>
        <begin position="312"/>
        <end position="325"/>
    </location>
</feature>
<dbReference type="EMBL" id="JAQFWP010000010">
    <property type="protein sequence ID" value="MDA2804356.1"/>
    <property type="molecule type" value="Genomic_DNA"/>
</dbReference>
<keyword evidence="2" id="KW-0472">Membrane</keyword>
<dbReference type="InterPro" id="IPR023849">
    <property type="entry name" value="TQXA_dom"/>
</dbReference>
<dbReference type="Proteomes" id="UP001165685">
    <property type="component" value="Unassembled WGS sequence"/>
</dbReference>
<evidence type="ECO:0000313" key="5">
    <source>
        <dbReference type="EMBL" id="MDA2804356.1"/>
    </source>
</evidence>
<dbReference type="InterPro" id="IPR013552">
    <property type="entry name" value="Thioester_dom"/>
</dbReference>
<evidence type="ECO:0000256" key="3">
    <source>
        <dbReference type="SAM" id="SignalP"/>
    </source>
</evidence>
<evidence type="ECO:0000256" key="2">
    <source>
        <dbReference type="SAM" id="Phobius"/>
    </source>
</evidence>
<proteinExistence type="predicted"/>